<keyword evidence="1" id="KW-1133">Transmembrane helix</keyword>
<feature type="transmembrane region" description="Helical" evidence="1">
    <location>
        <begin position="230"/>
        <end position="247"/>
    </location>
</feature>
<protein>
    <submittedName>
        <fullName evidence="2">Uncharacterized protein</fullName>
    </submittedName>
</protein>
<keyword evidence="1" id="KW-0812">Transmembrane</keyword>
<feature type="transmembrane region" description="Helical" evidence="1">
    <location>
        <begin position="182"/>
        <end position="201"/>
    </location>
</feature>
<feature type="transmembrane region" description="Helical" evidence="1">
    <location>
        <begin position="157"/>
        <end position="176"/>
    </location>
</feature>
<accession>A0A843SJA2</accession>
<reference evidence="2 3" key="1">
    <citation type="submission" date="2019-10" db="EMBL/GenBank/DDBJ databases">
        <title>Two novel species isolated from a subtropical stream in China.</title>
        <authorList>
            <person name="Lu H."/>
        </authorList>
    </citation>
    <scope>NUCLEOTIDE SEQUENCE [LARGE SCALE GENOMIC DNA]</scope>
    <source>
        <strain evidence="2 3">FT103W</strain>
    </source>
</reference>
<dbReference type="AlphaFoldDB" id="A0A843SJA2"/>
<comment type="caution">
    <text evidence="2">The sequence shown here is derived from an EMBL/GenBank/DDBJ whole genome shotgun (WGS) entry which is preliminary data.</text>
</comment>
<feature type="transmembrane region" description="Helical" evidence="1">
    <location>
        <begin position="103"/>
        <end position="120"/>
    </location>
</feature>
<sequence>MKILVSVVRFRPGHQEQCQTERQPMQVGVFVSRFRNLHVPVYFNSMRVAACAQILCMIEYSELIGINSMTISKEQAESALQDLEHAGHRSATLYKYTKISPHLILWGCVWMAAYGLSDALPAEAGLIWLIANSVGAALSICIARASGWAGGKEHRRIGAVLLTLVAFTMATFAILPPHSGKQMSAFVPLLIATAYVLLGIWHGRRLVILGALIGALTLLGFFLLHSHFNLWMATVGGSALILTGAWLKRV</sequence>
<feature type="transmembrane region" description="Helical" evidence="1">
    <location>
        <begin position="206"/>
        <end position="224"/>
    </location>
</feature>
<evidence type="ECO:0000313" key="3">
    <source>
        <dbReference type="Proteomes" id="UP000444318"/>
    </source>
</evidence>
<evidence type="ECO:0000313" key="2">
    <source>
        <dbReference type="EMBL" id="MQA23372.1"/>
    </source>
</evidence>
<keyword evidence="3" id="KW-1185">Reference proteome</keyword>
<gene>
    <name evidence="2" type="ORF">GEV01_27995</name>
</gene>
<feature type="transmembrane region" description="Helical" evidence="1">
    <location>
        <begin position="126"/>
        <end position="145"/>
    </location>
</feature>
<organism evidence="2 3">
    <name type="scientific">Rugamonas rivuli</name>
    <dbReference type="NCBI Taxonomy" id="2743358"/>
    <lineage>
        <taxon>Bacteria</taxon>
        <taxon>Pseudomonadati</taxon>
        <taxon>Pseudomonadota</taxon>
        <taxon>Betaproteobacteria</taxon>
        <taxon>Burkholderiales</taxon>
        <taxon>Oxalobacteraceae</taxon>
        <taxon>Telluria group</taxon>
        <taxon>Rugamonas</taxon>
    </lineage>
</organism>
<proteinExistence type="predicted"/>
<dbReference type="EMBL" id="WHUF01000010">
    <property type="protein sequence ID" value="MQA23372.1"/>
    <property type="molecule type" value="Genomic_DNA"/>
</dbReference>
<keyword evidence="1" id="KW-0472">Membrane</keyword>
<evidence type="ECO:0000256" key="1">
    <source>
        <dbReference type="SAM" id="Phobius"/>
    </source>
</evidence>
<name>A0A843SJA2_9BURK</name>
<dbReference type="Proteomes" id="UP000444318">
    <property type="component" value="Unassembled WGS sequence"/>
</dbReference>